<keyword evidence="9" id="KW-1185">Reference proteome</keyword>
<evidence type="ECO:0000256" key="3">
    <source>
        <dbReference type="ARBA" id="ARBA00022448"/>
    </source>
</evidence>
<feature type="transmembrane region" description="Helical" evidence="7">
    <location>
        <begin position="352"/>
        <end position="373"/>
    </location>
</feature>
<dbReference type="EMBL" id="FQZF01000014">
    <property type="protein sequence ID" value="SHJ46764.1"/>
    <property type="molecule type" value="Genomic_DNA"/>
</dbReference>
<dbReference type="GO" id="GO:0042907">
    <property type="term" value="F:xanthine transmembrane transporter activity"/>
    <property type="evidence" value="ECO:0007669"/>
    <property type="project" value="TreeGrafter"/>
</dbReference>
<evidence type="ECO:0000256" key="5">
    <source>
        <dbReference type="ARBA" id="ARBA00022989"/>
    </source>
</evidence>
<feature type="transmembrane region" description="Helical" evidence="7">
    <location>
        <begin position="20"/>
        <end position="43"/>
    </location>
</feature>
<protein>
    <submittedName>
        <fullName evidence="8">Permease family protein</fullName>
    </submittedName>
</protein>
<feature type="transmembrane region" description="Helical" evidence="7">
    <location>
        <begin position="107"/>
        <end position="126"/>
    </location>
</feature>
<evidence type="ECO:0000256" key="6">
    <source>
        <dbReference type="ARBA" id="ARBA00023136"/>
    </source>
</evidence>
<keyword evidence="4 7" id="KW-0812">Transmembrane</keyword>
<organism evidence="8 9">
    <name type="scientific">Muricoccus roseus</name>
    <dbReference type="NCBI Taxonomy" id="198092"/>
    <lineage>
        <taxon>Bacteria</taxon>
        <taxon>Pseudomonadati</taxon>
        <taxon>Pseudomonadota</taxon>
        <taxon>Alphaproteobacteria</taxon>
        <taxon>Acetobacterales</taxon>
        <taxon>Roseomonadaceae</taxon>
        <taxon>Muricoccus</taxon>
    </lineage>
</organism>
<dbReference type="OrthoDB" id="9805749at2"/>
<evidence type="ECO:0000313" key="8">
    <source>
        <dbReference type="EMBL" id="SHJ46764.1"/>
    </source>
</evidence>
<feature type="transmembrane region" description="Helical" evidence="7">
    <location>
        <begin position="324"/>
        <end position="346"/>
    </location>
</feature>
<dbReference type="STRING" id="198092.SAMN02745194_02646"/>
<dbReference type="InterPro" id="IPR006043">
    <property type="entry name" value="NCS2"/>
</dbReference>
<evidence type="ECO:0000256" key="7">
    <source>
        <dbReference type="SAM" id="Phobius"/>
    </source>
</evidence>
<feature type="transmembrane region" description="Helical" evidence="7">
    <location>
        <begin position="55"/>
        <end position="75"/>
    </location>
</feature>
<feature type="transmembrane region" description="Helical" evidence="7">
    <location>
        <begin position="195"/>
        <end position="212"/>
    </location>
</feature>
<keyword evidence="6 7" id="KW-0472">Membrane</keyword>
<sequence length="560" mass="57830">MGERAASASWPLDSRPPWPTLLGAALQHAAIMSVTLVFPLLVADAAGADEATRARYLDLCMLALGLATLAQAWGWRGIGSGFLIPAVFTAAYVPPALVAARVGGLGAVAAMTIAAGAMEILLATQIRRLRAWVPAEVMGLVVLLIGVILGLLGFRLMLGIGRGAGPDSPAALAGGLLALAVVLGVSVWGGARLRPLAALCGLVAGTALTFLLEGAGGHATAPAVPDWAPITWPLVLPAAGEWTLLPGFLMGALACLARASGDIVTAQRANDPRWTAPDMESVRRGTLADGVGTLLAGLLGVPGLNTYSASIGLSVATRILARRVAVAVGLFWCALALLPGTAGLVLAIPRSVLGAILLFSAAFVVSAGMGIVAQRLLDARRTATIGLALILGLSYDLVPQFYARMPEWLGGVIGSSLVLALVTALILNALFRIGTAPRAATRWVPAEGAGALSAFITEEGRRWGALAALVERAADALEEFGHAAPDLLDPGTSLEVEARWDELALEIRLSWAGRMLPAGAAAPEEDPVALAVAILRFRAGPMRETTRADGRRELRLRFEG</sequence>
<dbReference type="PANTHER" id="PTHR42810">
    <property type="entry name" value="PURINE PERMEASE C1399.01C-RELATED"/>
    <property type="match status" value="1"/>
</dbReference>
<feature type="transmembrane region" description="Helical" evidence="7">
    <location>
        <begin position="408"/>
        <end position="431"/>
    </location>
</feature>
<accession>A0A1M6JJ97</accession>
<dbReference type="GO" id="GO:0005886">
    <property type="term" value="C:plasma membrane"/>
    <property type="evidence" value="ECO:0007669"/>
    <property type="project" value="TreeGrafter"/>
</dbReference>
<proteinExistence type="inferred from homology"/>
<feature type="transmembrane region" description="Helical" evidence="7">
    <location>
        <begin position="138"/>
        <end position="158"/>
    </location>
</feature>
<feature type="transmembrane region" description="Helical" evidence="7">
    <location>
        <begin position="170"/>
        <end position="189"/>
    </location>
</feature>
<comment type="similarity">
    <text evidence="2">Belongs to the nucleobase:cation symporter-2 (NCS2) (TC 2.A.40) family.</text>
</comment>
<dbReference type="Proteomes" id="UP000184387">
    <property type="component" value="Unassembled WGS sequence"/>
</dbReference>
<keyword evidence="5 7" id="KW-1133">Transmembrane helix</keyword>
<evidence type="ECO:0000313" key="9">
    <source>
        <dbReference type="Proteomes" id="UP000184387"/>
    </source>
</evidence>
<dbReference type="RefSeq" id="WP_073135431.1">
    <property type="nucleotide sequence ID" value="NZ_FQZF01000014.1"/>
</dbReference>
<evidence type="ECO:0000256" key="4">
    <source>
        <dbReference type="ARBA" id="ARBA00022692"/>
    </source>
</evidence>
<dbReference type="Pfam" id="PF00860">
    <property type="entry name" value="Xan_ur_permease"/>
    <property type="match status" value="1"/>
</dbReference>
<feature type="transmembrane region" description="Helical" evidence="7">
    <location>
        <begin position="385"/>
        <end position="402"/>
    </location>
</feature>
<keyword evidence="3" id="KW-0813">Transport</keyword>
<evidence type="ECO:0000256" key="2">
    <source>
        <dbReference type="ARBA" id="ARBA00008821"/>
    </source>
</evidence>
<name>A0A1M6JJ97_9PROT</name>
<gene>
    <name evidence="8" type="ORF">SAMN02745194_02646</name>
</gene>
<dbReference type="PANTHER" id="PTHR42810:SF4">
    <property type="entry name" value="URIC ACID TRANSPORTER UACT"/>
    <property type="match status" value="1"/>
</dbReference>
<reference evidence="8 9" key="1">
    <citation type="submission" date="2016-11" db="EMBL/GenBank/DDBJ databases">
        <authorList>
            <person name="Jaros S."/>
            <person name="Januszkiewicz K."/>
            <person name="Wedrychowicz H."/>
        </authorList>
    </citation>
    <scope>NUCLEOTIDE SEQUENCE [LARGE SCALE GENOMIC DNA]</scope>
    <source>
        <strain evidence="8 9">DSM 14916</strain>
    </source>
</reference>
<dbReference type="AlphaFoldDB" id="A0A1M6JJ97"/>
<evidence type="ECO:0000256" key="1">
    <source>
        <dbReference type="ARBA" id="ARBA00004141"/>
    </source>
</evidence>
<comment type="subcellular location">
    <subcellularLocation>
        <location evidence="1">Membrane</location>
        <topology evidence="1">Multi-pass membrane protein</topology>
    </subcellularLocation>
</comment>